<evidence type="ECO:0000256" key="3">
    <source>
        <dbReference type="ARBA" id="ARBA00013105"/>
    </source>
</evidence>
<dbReference type="GO" id="GO:0050346">
    <property type="term" value="F:trans-L-3-hydroxyproline dehydratase activity"/>
    <property type="evidence" value="ECO:0007669"/>
    <property type="project" value="UniProtKB-EC"/>
</dbReference>
<evidence type="ECO:0000256" key="2">
    <source>
        <dbReference type="ARBA" id="ARBA00007529"/>
    </source>
</evidence>
<dbReference type="EC" id="4.2.1.77" evidence="3"/>
<proteinExistence type="inferred from homology"/>
<comment type="similarity">
    <text evidence="2">Belongs to the proline racemase family.</text>
</comment>
<dbReference type="AlphaFoldDB" id="A0A4Z1PUX7"/>
<name>A0A4Z1PUX7_9PEZI</name>
<protein>
    <recommendedName>
        <fullName evidence="3">trans-L-3-hydroxyproline dehydratase</fullName>
        <ecNumber evidence="3">4.2.1.77</ecNumber>
    </recommendedName>
</protein>
<dbReference type="Proteomes" id="UP000298493">
    <property type="component" value="Unassembled WGS sequence"/>
</dbReference>
<reference evidence="4 5" key="1">
    <citation type="submission" date="2019-04" db="EMBL/GenBank/DDBJ databases">
        <title>High contiguity whole genome sequence and gene annotation resource for two Venturia nashicola isolates.</title>
        <authorList>
            <person name="Prokchorchik M."/>
            <person name="Won K."/>
            <person name="Lee Y."/>
            <person name="Choi E.D."/>
            <person name="Segonzac C."/>
            <person name="Sohn K.H."/>
        </authorList>
    </citation>
    <scope>NUCLEOTIDE SEQUENCE [LARGE SCALE GENOMIC DNA]</scope>
    <source>
        <strain evidence="4 5">PRI2</strain>
    </source>
</reference>
<dbReference type="STRING" id="86259.A0A4Z1PUX7"/>
<evidence type="ECO:0000256" key="1">
    <source>
        <dbReference type="ARBA" id="ARBA00001148"/>
    </source>
</evidence>
<dbReference type="OrthoDB" id="6409228at2759"/>
<accession>A0A4Z1PUX7</accession>
<dbReference type="SFLD" id="SFLDS00028">
    <property type="entry name" value="Proline_Racemase"/>
    <property type="match status" value="1"/>
</dbReference>
<dbReference type="FunFam" id="3.10.310.10:FF:000003">
    <property type="entry name" value="Proline racemase"/>
    <property type="match status" value="1"/>
</dbReference>
<dbReference type="PIRSF" id="PIRSF029792">
    <property type="entry name" value="Pro_racemase"/>
    <property type="match status" value="1"/>
</dbReference>
<dbReference type="PANTHER" id="PTHR33442">
    <property type="entry name" value="TRANS-3-HYDROXY-L-PROLINE DEHYDRATASE"/>
    <property type="match status" value="1"/>
</dbReference>
<comment type="caution">
    <text evidence="4">The sequence shown here is derived from an EMBL/GenBank/DDBJ whole genome shotgun (WGS) entry which is preliminary data.</text>
</comment>
<gene>
    <name evidence="4" type="ORF">E6O75_ATG01302</name>
</gene>
<dbReference type="Gene3D" id="3.10.310.10">
    <property type="entry name" value="Diaminopimelate Epimerase, Chain A, domain 1"/>
    <property type="match status" value="2"/>
</dbReference>
<dbReference type="SUPFAM" id="SSF54506">
    <property type="entry name" value="Diaminopimelate epimerase-like"/>
    <property type="match status" value="1"/>
</dbReference>
<dbReference type="PANTHER" id="PTHR33442:SF1">
    <property type="entry name" value="TRANS-3-HYDROXY-L-PROLINE DEHYDRATASE"/>
    <property type="match status" value="1"/>
</dbReference>
<evidence type="ECO:0000313" key="4">
    <source>
        <dbReference type="EMBL" id="TID26809.1"/>
    </source>
</evidence>
<comment type="catalytic activity">
    <reaction evidence="1">
        <text>trans-3-hydroxy-L-proline = 1-pyrroline-2-carboxylate + H2O</text>
        <dbReference type="Rhea" id="RHEA:10320"/>
        <dbReference type="ChEBI" id="CHEBI:15377"/>
        <dbReference type="ChEBI" id="CHEBI:39785"/>
        <dbReference type="ChEBI" id="CHEBI:57938"/>
        <dbReference type="EC" id="4.2.1.77"/>
    </reaction>
</comment>
<organism evidence="4 5">
    <name type="scientific">Venturia nashicola</name>
    <dbReference type="NCBI Taxonomy" id="86259"/>
    <lineage>
        <taxon>Eukaryota</taxon>
        <taxon>Fungi</taxon>
        <taxon>Dikarya</taxon>
        <taxon>Ascomycota</taxon>
        <taxon>Pezizomycotina</taxon>
        <taxon>Dothideomycetes</taxon>
        <taxon>Pleosporomycetidae</taxon>
        <taxon>Venturiales</taxon>
        <taxon>Venturiaceae</taxon>
        <taxon>Venturia</taxon>
    </lineage>
</organism>
<keyword evidence="5" id="KW-1185">Reference proteome</keyword>
<dbReference type="EMBL" id="SNSC02000002">
    <property type="protein sequence ID" value="TID26809.1"/>
    <property type="molecule type" value="Genomic_DNA"/>
</dbReference>
<dbReference type="InterPro" id="IPR008794">
    <property type="entry name" value="Pro_racemase_fam"/>
</dbReference>
<evidence type="ECO:0000313" key="5">
    <source>
        <dbReference type="Proteomes" id="UP000298493"/>
    </source>
</evidence>
<sequence>MHLPVDLSSAGLNSIKTVDMHTTGEPTRIVYAGYPVLCGTLLEQRAEAKSKYDHVRKSLMLEPRGHRDMYGAILRQETELTSSGEAHIGVLFTTNEGYSTMCGHATIALGRFLVDLHHVGIFPRRDELELDPSSQSVELRLHAPCGLVKVTVPTNSDGSRADSSRPVTFLCVPSFAVGTSINIHISDSLRWPELADRRDVVVDLSYGGAFYCMVAASQLGFPHGLTKADTELNALDNASRLLKDAINSDPDVKGLIRHPQHDDLSFLYSVIIVDDGAHHSQSATEIGLCFFGDQQIDRSPTGSGVAARVALAYAKGEREMGERWSYHSLVSRAFRGGAFIGEPVKQIKIASRFGADIDAVIVSVQGHAYYTGFNTFMVEDDDPLAEGFLFNKLSEIQFP</sequence>
<dbReference type="Pfam" id="PF05544">
    <property type="entry name" value="Pro_racemase"/>
    <property type="match status" value="1"/>
</dbReference>